<dbReference type="AlphaFoldDB" id="A0AAD6S588"/>
<gene>
    <name evidence="2" type="ORF">C8F04DRAFT_899972</name>
</gene>
<dbReference type="Pfam" id="PF20209">
    <property type="entry name" value="DUF6570"/>
    <property type="match status" value="1"/>
</dbReference>
<accession>A0AAD6S588</accession>
<protein>
    <recommendedName>
        <fullName evidence="1">DUF6570 domain-containing protein</fullName>
    </recommendedName>
</protein>
<dbReference type="Proteomes" id="UP001218188">
    <property type="component" value="Unassembled WGS sequence"/>
</dbReference>
<feature type="non-terminal residue" evidence="2">
    <location>
        <position position="251"/>
    </location>
</feature>
<keyword evidence="3" id="KW-1185">Reference proteome</keyword>
<name>A0AAD6S588_9AGAR</name>
<evidence type="ECO:0000259" key="1">
    <source>
        <dbReference type="Pfam" id="PF20209"/>
    </source>
</evidence>
<dbReference type="EMBL" id="JARJCM010000256">
    <property type="protein sequence ID" value="KAJ7020688.1"/>
    <property type="molecule type" value="Genomic_DNA"/>
</dbReference>
<feature type="domain" description="DUF6570" evidence="1">
    <location>
        <begin position="1"/>
        <end position="112"/>
    </location>
</feature>
<proteinExistence type="predicted"/>
<evidence type="ECO:0000313" key="3">
    <source>
        <dbReference type="Proteomes" id="UP001218188"/>
    </source>
</evidence>
<organism evidence="2 3">
    <name type="scientific">Mycena alexandri</name>
    <dbReference type="NCBI Taxonomy" id="1745969"/>
    <lineage>
        <taxon>Eukaryota</taxon>
        <taxon>Fungi</taxon>
        <taxon>Dikarya</taxon>
        <taxon>Basidiomycota</taxon>
        <taxon>Agaricomycotina</taxon>
        <taxon>Agaricomycetes</taxon>
        <taxon>Agaricomycetidae</taxon>
        <taxon>Agaricales</taxon>
        <taxon>Marasmiineae</taxon>
        <taxon>Mycenaceae</taxon>
        <taxon>Mycena</taxon>
    </lineage>
</organism>
<dbReference type="InterPro" id="IPR046700">
    <property type="entry name" value="DUF6570"/>
</dbReference>
<evidence type="ECO:0000313" key="2">
    <source>
        <dbReference type="EMBL" id="KAJ7020688.1"/>
    </source>
</evidence>
<reference evidence="2" key="1">
    <citation type="submission" date="2023-03" db="EMBL/GenBank/DDBJ databases">
        <title>Massive genome expansion in bonnet fungi (Mycena s.s.) driven by repeated elements and novel gene families across ecological guilds.</title>
        <authorList>
            <consortium name="Lawrence Berkeley National Laboratory"/>
            <person name="Harder C.B."/>
            <person name="Miyauchi S."/>
            <person name="Viragh M."/>
            <person name="Kuo A."/>
            <person name="Thoen E."/>
            <person name="Andreopoulos B."/>
            <person name="Lu D."/>
            <person name="Skrede I."/>
            <person name="Drula E."/>
            <person name="Henrissat B."/>
            <person name="Morin E."/>
            <person name="Kohler A."/>
            <person name="Barry K."/>
            <person name="LaButti K."/>
            <person name="Morin E."/>
            <person name="Salamov A."/>
            <person name="Lipzen A."/>
            <person name="Mereny Z."/>
            <person name="Hegedus B."/>
            <person name="Baldrian P."/>
            <person name="Stursova M."/>
            <person name="Weitz H."/>
            <person name="Taylor A."/>
            <person name="Grigoriev I.V."/>
            <person name="Nagy L.G."/>
            <person name="Martin F."/>
            <person name="Kauserud H."/>
        </authorList>
    </citation>
    <scope>NUCLEOTIDE SEQUENCE</scope>
    <source>
        <strain evidence="2">CBHHK200</strain>
    </source>
</reference>
<comment type="caution">
    <text evidence="2">The sequence shown here is derived from an EMBL/GenBank/DDBJ whole genome shotgun (WGS) entry which is preliminary data.</text>
</comment>
<sequence length="251" mass="27676">MIALCRAKCWIVQLREDGSESVGSFAQRGVRGHIIVYPQKPSSIAQSLPPSLEDIITPICVIFVGSTPPSEEWLRTKATPLTVRKEKVLKALEWLKINNHLYSDVPINRPVLDALPDESVLPFRIQHILPSAGIDATTSDYIPGSSSPPDDPPNLADILAPPPSQVPFQSVVVSDVDGNAPSADLRAAALRHLKKPGGNYFEIPHDKDPANEFNNPHLFPMMYPTLFPYGLGGMEDKHRCSKLGFKRHVKH</sequence>